<gene>
    <name evidence="1" type="ORF">F7R26_039590</name>
</gene>
<sequence length="150" mass="17039">MPYWLQIVVGIAVPAIALFSALITYQQWRVGQRTLTHHLFDRRWRVYTATHDVLVAHLTGDDEDQNQAGSEFARRKVDALFLFPPTVVAFVQETHEAVFALRASERALKKSQNKDEALAAQVDCREKTSVLRALHVRLPGVFRASLDLTK</sequence>
<reference evidence="1 2" key="1">
    <citation type="submission" date="2020-10" db="EMBL/GenBank/DDBJ databases">
        <title>Complete genome sequence of Cupriavidus basilensis CCUG 49340T.</title>
        <authorList>
            <person name="Salva-Serra F."/>
            <person name="Donoso R.A."/>
            <person name="Cho K.H."/>
            <person name="Yoo J.A."/>
            <person name="Lee K."/>
            <person name="Yoon S.-H."/>
            <person name="Perez-Pantoja D."/>
            <person name="Moore E.R.B."/>
        </authorList>
    </citation>
    <scope>NUCLEOTIDE SEQUENCE [LARGE SCALE GENOMIC DNA]</scope>
    <source>
        <strain evidence="2">CCUG 49340</strain>
        <plasmid evidence="1 2">pRK1-3</plasmid>
    </source>
</reference>
<dbReference type="Proteomes" id="UP000397656">
    <property type="component" value="Plasmid pRK1-3"/>
</dbReference>
<keyword evidence="1" id="KW-0614">Plasmid</keyword>
<dbReference type="EMBL" id="CP062807">
    <property type="protein sequence ID" value="QOT82217.1"/>
    <property type="molecule type" value="Genomic_DNA"/>
</dbReference>
<geneLocation type="plasmid" evidence="1 2">
    <name>pRK1-3</name>
</geneLocation>
<proteinExistence type="predicted"/>
<name>A0A643FSJ9_9BURK</name>
<evidence type="ECO:0000313" key="2">
    <source>
        <dbReference type="Proteomes" id="UP000397656"/>
    </source>
</evidence>
<dbReference type="AlphaFoldDB" id="A0A643FSJ9"/>
<evidence type="ECO:0000313" key="1">
    <source>
        <dbReference type="EMBL" id="QOT82217.1"/>
    </source>
</evidence>
<protein>
    <submittedName>
        <fullName evidence="1">Uncharacterized protein</fullName>
    </submittedName>
</protein>
<dbReference type="RefSeq" id="WP_150986915.1">
    <property type="nucleotide sequence ID" value="NZ_CP062807.1"/>
</dbReference>
<dbReference type="GeneID" id="98407077"/>
<organism evidence="1 2">
    <name type="scientific">Cupriavidus basilensis</name>
    <dbReference type="NCBI Taxonomy" id="68895"/>
    <lineage>
        <taxon>Bacteria</taxon>
        <taxon>Pseudomonadati</taxon>
        <taxon>Pseudomonadota</taxon>
        <taxon>Betaproteobacteria</taxon>
        <taxon>Burkholderiales</taxon>
        <taxon>Burkholderiaceae</taxon>
        <taxon>Cupriavidus</taxon>
    </lineage>
</organism>
<accession>A0A643FSJ9</accession>